<gene>
    <name evidence="10" type="ORF">Slin15195_G079880</name>
</gene>
<evidence type="ECO:0000256" key="3">
    <source>
        <dbReference type="ARBA" id="ARBA00022980"/>
    </source>
</evidence>
<evidence type="ECO:0000256" key="4">
    <source>
        <dbReference type="ARBA" id="ARBA00023128"/>
    </source>
</evidence>
<comment type="subcellular location">
    <subcellularLocation>
        <location evidence="1">Mitochondrion</location>
    </subcellularLocation>
</comment>
<keyword evidence="5" id="KW-0687">Ribonucleoprotein</keyword>
<evidence type="ECO:0000256" key="7">
    <source>
        <dbReference type="ARBA" id="ARBA00035399"/>
    </source>
</evidence>
<proteinExistence type="inferred from homology"/>
<dbReference type="Pfam" id="PF06984">
    <property type="entry name" value="MRP-L47"/>
    <property type="match status" value="1"/>
</dbReference>
<evidence type="ECO:0000256" key="8">
    <source>
        <dbReference type="SAM" id="MobiDB-lite"/>
    </source>
</evidence>
<dbReference type="Proteomes" id="UP001056384">
    <property type="component" value="Chromosome 6"/>
</dbReference>
<keyword evidence="4" id="KW-0496">Mitochondrion</keyword>
<dbReference type="EMBL" id="CP099423">
    <property type="protein sequence ID" value="USW54669.1"/>
    <property type="molecule type" value="Genomic_DNA"/>
</dbReference>
<evidence type="ECO:0000256" key="9">
    <source>
        <dbReference type="SAM" id="SignalP"/>
    </source>
</evidence>
<comment type="similarity">
    <text evidence="2">Belongs to the universal ribosomal protein uL29 family.</text>
</comment>
<evidence type="ECO:0000256" key="2">
    <source>
        <dbReference type="ARBA" id="ARBA00009254"/>
    </source>
</evidence>
<feature type="signal peptide" evidence="9">
    <location>
        <begin position="1"/>
        <end position="20"/>
    </location>
</feature>
<feature type="chain" id="PRO_5040297042" description="Large ribosomal subunit protein uL29m" evidence="9">
    <location>
        <begin position="21"/>
        <end position="257"/>
    </location>
</feature>
<evidence type="ECO:0000313" key="11">
    <source>
        <dbReference type="Proteomes" id="UP001056384"/>
    </source>
</evidence>
<sequence length="257" mass="29159">MHCTCRTLLSSVFAAPLVRATTTPPPVFLAPAIVATQISSFSTTSATFARKDGNKARGVSALRRTGLKKQKLSIKPEDLPKPVLDSARRSKVEVDEDHGLWEFFPSDRKSMATPEELLSHGRAWDIKELRHKDWDDLHRLWWVCVKERNRLATYKLERERVGNMYGRYESDKREKEIRVTMKRIKFVLTERWYTWENARQDAMQDAEINMYADLDAGEAAYLPAGQTDNSAQSGALAGASQTDLPPPSELPRADARP</sequence>
<dbReference type="InterPro" id="IPR038340">
    <property type="entry name" value="MRP-L47_sf"/>
</dbReference>
<reference evidence="10" key="1">
    <citation type="submission" date="2022-06" db="EMBL/GenBank/DDBJ databases">
        <title>Complete genome sequences of two strains of the flax pathogen Septoria linicola.</title>
        <authorList>
            <person name="Lapalu N."/>
            <person name="Simon A."/>
            <person name="Demenou B."/>
            <person name="Paumier D."/>
            <person name="Guillot M.-P."/>
            <person name="Gout L."/>
            <person name="Valade R."/>
        </authorList>
    </citation>
    <scope>NUCLEOTIDE SEQUENCE</scope>
    <source>
        <strain evidence="10">SE15195</strain>
    </source>
</reference>
<protein>
    <recommendedName>
        <fullName evidence="6">Large ribosomal subunit protein uL29m</fullName>
    </recommendedName>
    <alternativeName>
        <fullName evidence="7">54S ribosomal protein L4, mitochondrial</fullName>
    </alternativeName>
</protein>
<dbReference type="GO" id="GO:0003735">
    <property type="term" value="F:structural constituent of ribosome"/>
    <property type="evidence" value="ECO:0007669"/>
    <property type="project" value="InterPro"/>
</dbReference>
<organism evidence="10 11">
    <name type="scientific">Septoria linicola</name>
    <dbReference type="NCBI Taxonomy" id="215465"/>
    <lineage>
        <taxon>Eukaryota</taxon>
        <taxon>Fungi</taxon>
        <taxon>Dikarya</taxon>
        <taxon>Ascomycota</taxon>
        <taxon>Pezizomycotina</taxon>
        <taxon>Dothideomycetes</taxon>
        <taxon>Dothideomycetidae</taxon>
        <taxon>Mycosphaerellales</taxon>
        <taxon>Mycosphaerellaceae</taxon>
        <taxon>Septoria</taxon>
    </lineage>
</organism>
<dbReference type="Gene3D" id="6.10.330.20">
    <property type="match status" value="1"/>
</dbReference>
<dbReference type="InterPro" id="IPR010729">
    <property type="entry name" value="Ribosomal_uL29_mit"/>
</dbReference>
<evidence type="ECO:0000256" key="1">
    <source>
        <dbReference type="ARBA" id="ARBA00004173"/>
    </source>
</evidence>
<dbReference type="AlphaFoldDB" id="A0A9Q9ATW2"/>
<evidence type="ECO:0000256" key="6">
    <source>
        <dbReference type="ARBA" id="ARBA00035289"/>
    </source>
</evidence>
<keyword evidence="9" id="KW-0732">Signal</keyword>
<dbReference type="GO" id="GO:0005762">
    <property type="term" value="C:mitochondrial large ribosomal subunit"/>
    <property type="evidence" value="ECO:0007669"/>
    <property type="project" value="TreeGrafter"/>
</dbReference>
<accession>A0A9Q9ATW2</accession>
<feature type="region of interest" description="Disordered" evidence="8">
    <location>
        <begin position="223"/>
        <end position="257"/>
    </location>
</feature>
<evidence type="ECO:0000256" key="5">
    <source>
        <dbReference type="ARBA" id="ARBA00023274"/>
    </source>
</evidence>
<dbReference type="PANTHER" id="PTHR21183:SF18">
    <property type="entry name" value="LARGE RIBOSOMAL SUBUNIT PROTEIN UL29M"/>
    <property type="match status" value="1"/>
</dbReference>
<keyword evidence="3 10" id="KW-0689">Ribosomal protein</keyword>
<evidence type="ECO:0000313" key="10">
    <source>
        <dbReference type="EMBL" id="USW54669.1"/>
    </source>
</evidence>
<dbReference type="PANTHER" id="PTHR21183">
    <property type="entry name" value="RIBOSOMAL PROTEIN L47, MITOCHONDRIAL-RELATED"/>
    <property type="match status" value="1"/>
</dbReference>
<dbReference type="GO" id="GO:0032543">
    <property type="term" value="P:mitochondrial translation"/>
    <property type="evidence" value="ECO:0007669"/>
    <property type="project" value="TreeGrafter"/>
</dbReference>
<keyword evidence="11" id="KW-1185">Reference proteome</keyword>
<name>A0A9Q9ATW2_9PEZI</name>
<feature type="compositionally biased region" description="Low complexity" evidence="8">
    <location>
        <begin position="230"/>
        <end position="241"/>
    </location>
</feature>